<evidence type="ECO:0000313" key="7">
    <source>
        <dbReference type="Proteomes" id="UP000077339"/>
    </source>
</evidence>
<evidence type="ECO:0000313" key="6">
    <source>
        <dbReference type="EMBL" id="OAA30719.1"/>
    </source>
</evidence>
<evidence type="ECO:0000256" key="4">
    <source>
        <dbReference type="ARBA" id="ARBA00023285"/>
    </source>
</evidence>
<keyword evidence="3" id="KW-0413">Isomerase</keyword>
<reference evidence="6 7" key="1">
    <citation type="submission" date="2014-02" db="EMBL/GenBank/DDBJ databases">
        <title>Kosmotoga genome sequencing.</title>
        <authorList>
            <person name="Pollo S.M."/>
            <person name="Charchuk R."/>
            <person name="Nesbo C.L."/>
        </authorList>
    </citation>
    <scope>NUCLEOTIDE SEQUENCE [LARGE SCALE GENOMIC DNA]</scope>
    <source>
        <strain evidence="6 7">S304</strain>
    </source>
</reference>
<proteinExistence type="predicted"/>
<gene>
    <name evidence="6" type="ORF">AT15_09870</name>
</gene>
<organism evidence="6 7">
    <name type="scientific">Kosmotoga arenicorallina S304</name>
    <dbReference type="NCBI Taxonomy" id="1453497"/>
    <lineage>
        <taxon>Bacteria</taxon>
        <taxon>Thermotogati</taxon>
        <taxon>Thermotogota</taxon>
        <taxon>Thermotogae</taxon>
        <taxon>Kosmotogales</taxon>
        <taxon>Kosmotogaceae</taxon>
        <taxon>Kosmotoga</taxon>
    </lineage>
</organism>
<name>A0A176K1E2_9BACT</name>
<comment type="cofactor">
    <cofactor evidence="1">
        <name>adenosylcob(III)alamin</name>
        <dbReference type="ChEBI" id="CHEBI:18408"/>
    </cofactor>
</comment>
<dbReference type="InterPro" id="IPR006158">
    <property type="entry name" value="Cobalamin-bd"/>
</dbReference>
<dbReference type="CDD" id="cd02065">
    <property type="entry name" value="B12-binding_like"/>
    <property type="match status" value="1"/>
</dbReference>
<dbReference type="PROSITE" id="PS51332">
    <property type="entry name" value="B12_BINDING"/>
    <property type="match status" value="1"/>
</dbReference>
<dbReference type="InterPro" id="IPR036724">
    <property type="entry name" value="Cobalamin-bd_sf"/>
</dbReference>
<dbReference type="EMBL" id="JFHK01000007">
    <property type="protein sequence ID" value="OAA30719.1"/>
    <property type="molecule type" value="Genomic_DNA"/>
</dbReference>
<evidence type="ECO:0000259" key="5">
    <source>
        <dbReference type="PROSITE" id="PS51332"/>
    </source>
</evidence>
<dbReference type="RefSeq" id="WP_068347340.1">
    <property type="nucleotide sequence ID" value="NZ_JFHK01000007.1"/>
</dbReference>
<keyword evidence="7" id="KW-1185">Reference proteome</keyword>
<dbReference type="Gene3D" id="3.20.20.240">
    <property type="entry name" value="Methylmalonyl-CoA mutase"/>
    <property type="match status" value="1"/>
</dbReference>
<feature type="domain" description="B12-binding" evidence="5">
    <location>
        <begin position="4"/>
        <end position="134"/>
    </location>
</feature>
<keyword evidence="2" id="KW-0846">Cobalamin</keyword>
<dbReference type="Pfam" id="PF02310">
    <property type="entry name" value="B12-binding"/>
    <property type="match status" value="1"/>
</dbReference>
<dbReference type="SUPFAM" id="SSF52242">
    <property type="entry name" value="Cobalamin (vitamin B12)-binding domain"/>
    <property type="match status" value="1"/>
</dbReference>
<sequence length="546" mass="61334">MSPKKKIIGAAIGSDVHVAGILNFLELARKEGYQTIYLGGAVALDKFIGSIIEANPDIVAISYRLGKEALEGLLKKLRSLLKEHGLLKGRDLIFGGTYETAKIARKSRIFKKVFDGSESIEEVVMYLRGEIRGIKNENYPQDLIERINFKSPYPLIRHHIGLQTIEETESEIRKLARSRELDIISLAPDQNAQQWFFKQEKMDSSQDGAGGAPFRKKEDFERMYTASRYGNFPLLRCYSGTRDLIKYSKLLHTTIRNAWAAIPLTWYSELDRRSDRKLKKAIEENQKAIKWNAERNIPVEINESHQWALRYAPDTIEVATAYIAAYNAKKLGVKNYIAQYMFNTPPGISPAMDIAKMLAKRELIESLHDNTFRSYRMVRAGLLSFPADEGRAKGQLISSMFTASYLKPHIIHVVAFCEARRRAKAREIIESVKMVKKAHSEAIKGLPDFEADPMIKARKEILVNEAMLIVRAIARLGKGSKDPLTDPEVIWASIKTGILDAPGLAKMSVACGAVKTAIIDGANLAVDDKGRPISERKRLKALGFAI</sequence>
<dbReference type="OrthoDB" id="5756833at2"/>
<accession>A0A176K1E2</accession>
<dbReference type="GO" id="GO:0046872">
    <property type="term" value="F:metal ion binding"/>
    <property type="evidence" value="ECO:0007669"/>
    <property type="project" value="InterPro"/>
</dbReference>
<dbReference type="STRING" id="1453497.AT15_09870"/>
<evidence type="ECO:0000256" key="2">
    <source>
        <dbReference type="ARBA" id="ARBA00022628"/>
    </source>
</evidence>
<dbReference type="SUPFAM" id="SSF51703">
    <property type="entry name" value="Cobalamin (vitamin B12)-dependent enzymes"/>
    <property type="match status" value="1"/>
</dbReference>
<dbReference type="AlphaFoldDB" id="A0A176K1E2"/>
<comment type="caution">
    <text evidence="6">The sequence shown here is derived from an EMBL/GenBank/DDBJ whole genome shotgun (WGS) entry which is preliminary data.</text>
</comment>
<dbReference type="GO" id="GO:0031419">
    <property type="term" value="F:cobalamin binding"/>
    <property type="evidence" value="ECO:0007669"/>
    <property type="project" value="UniProtKB-KW"/>
</dbReference>
<protein>
    <submittedName>
        <fullName evidence="6">Methionine synthase</fullName>
    </submittedName>
</protein>
<dbReference type="Proteomes" id="UP000077339">
    <property type="component" value="Unassembled WGS sequence"/>
</dbReference>
<keyword evidence="4" id="KW-0170">Cobalt</keyword>
<dbReference type="InterPro" id="IPR016176">
    <property type="entry name" value="Cbl-dep_enz_cat"/>
</dbReference>
<dbReference type="GO" id="GO:0016853">
    <property type="term" value="F:isomerase activity"/>
    <property type="evidence" value="ECO:0007669"/>
    <property type="project" value="UniProtKB-KW"/>
</dbReference>
<dbReference type="PATRIC" id="fig|1453497.3.peg.1954"/>
<evidence type="ECO:0000256" key="3">
    <source>
        <dbReference type="ARBA" id="ARBA00023235"/>
    </source>
</evidence>
<dbReference type="Gene3D" id="3.40.50.280">
    <property type="entry name" value="Cobalamin-binding domain"/>
    <property type="match status" value="1"/>
</dbReference>
<evidence type="ECO:0000256" key="1">
    <source>
        <dbReference type="ARBA" id="ARBA00001922"/>
    </source>
</evidence>